<dbReference type="AlphaFoldDB" id="A0A4V3WB53"/>
<dbReference type="InterPro" id="IPR002104">
    <property type="entry name" value="Integrase_catalytic"/>
</dbReference>
<dbReference type="RefSeq" id="WP_136384342.1">
    <property type="nucleotide sequence ID" value="NZ_SSOD01000005.1"/>
</dbReference>
<dbReference type="SUPFAM" id="SSF56349">
    <property type="entry name" value="DNA breaking-rejoining enzymes"/>
    <property type="match status" value="1"/>
</dbReference>
<dbReference type="OrthoDB" id="8701461at2"/>
<keyword evidence="8" id="KW-1185">Reference proteome</keyword>
<dbReference type="InterPro" id="IPR010998">
    <property type="entry name" value="Integrase_recombinase_N"/>
</dbReference>
<proteinExistence type="predicted"/>
<evidence type="ECO:0000256" key="4">
    <source>
        <dbReference type="PROSITE-ProRule" id="PRU01248"/>
    </source>
</evidence>
<evidence type="ECO:0000256" key="3">
    <source>
        <dbReference type="ARBA" id="ARBA00023172"/>
    </source>
</evidence>
<dbReference type="Gene3D" id="1.10.150.130">
    <property type="match status" value="1"/>
</dbReference>
<evidence type="ECO:0000313" key="8">
    <source>
        <dbReference type="Proteomes" id="UP000307956"/>
    </source>
</evidence>
<dbReference type="Gene3D" id="1.10.443.10">
    <property type="entry name" value="Intergrase catalytic core"/>
    <property type="match status" value="1"/>
</dbReference>
<dbReference type="PROSITE" id="PS51898">
    <property type="entry name" value="TYR_RECOMBINASE"/>
    <property type="match status" value="1"/>
</dbReference>
<evidence type="ECO:0000256" key="1">
    <source>
        <dbReference type="ARBA" id="ARBA00022908"/>
    </source>
</evidence>
<reference evidence="7 8" key="1">
    <citation type="submission" date="2019-04" db="EMBL/GenBank/DDBJ databases">
        <title>Azoarcus rhizosphaerae sp. nov. isolated from rhizosphere of Ficus religiosa.</title>
        <authorList>
            <person name="Lin S.-Y."/>
            <person name="Hameed A."/>
            <person name="Hsu Y.-H."/>
            <person name="Young C.-C."/>
        </authorList>
    </citation>
    <scope>NUCLEOTIDE SEQUENCE [LARGE SCALE GENOMIC DNA]</scope>
    <source>
        <strain evidence="7 8">CC-YHH848</strain>
    </source>
</reference>
<evidence type="ECO:0000313" key="7">
    <source>
        <dbReference type="EMBL" id="THF61976.1"/>
    </source>
</evidence>
<comment type="caution">
    <text evidence="7">The sequence shown here is derived from an EMBL/GenBank/DDBJ whole genome shotgun (WGS) entry which is preliminary data.</text>
</comment>
<name>A0A4V3WB53_9RHOO</name>
<dbReference type="PROSITE" id="PS51900">
    <property type="entry name" value="CB"/>
    <property type="match status" value="1"/>
</dbReference>
<keyword evidence="1" id="KW-0229">DNA integration</keyword>
<keyword evidence="3" id="KW-0233">DNA recombination</keyword>
<dbReference type="InterPro" id="IPR011010">
    <property type="entry name" value="DNA_brk_join_enz"/>
</dbReference>
<dbReference type="GO" id="GO:0015074">
    <property type="term" value="P:DNA integration"/>
    <property type="evidence" value="ECO:0007669"/>
    <property type="project" value="UniProtKB-KW"/>
</dbReference>
<dbReference type="Pfam" id="PF13495">
    <property type="entry name" value="Phage_int_SAM_4"/>
    <property type="match status" value="1"/>
</dbReference>
<feature type="domain" description="Core-binding (CB)" evidence="6">
    <location>
        <begin position="12"/>
        <end position="92"/>
    </location>
</feature>
<dbReference type="InterPro" id="IPR004107">
    <property type="entry name" value="Integrase_SAM-like_N"/>
</dbReference>
<dbReference type="InterPro" id="IPR013762">
    <property type="entry name" value="Integrase-like_cat_sf"/>
</dbReference>
<protein>
    <submittedName>
        <fullName evidence="7">Integrase</fullName>
    </submittedName>
</protein>
<dbReference type="EMBL" id="SSOD01000005">
    <property type="protein sequence ID" value="THF61976.1"/>
    <property type="molecule type" value="Genomic_DNA"/>
</dbReference>
<sequence>MNVESVQSAPAPRLLDQVRNRIRYKHYSYRTEQAYVYWVRFFVKWHRLRNPRDMGAAEVEAFPAYLANERKVAASTHTQALSALLFLYREVLGVDLPWLKEIGRPKPRQRVPVVLSRGEVKVRLGRMNGVERSLAQLLYGTGMRLMEALRLRIKDVDFELNEIAERDGEGGRGVVSPIDRL</sequence>
<dbReference type="GO" id="GO:0006310">
    <property type="term" value="P:DNA recombination"/>
    <property type="evidence" value="ECO:0007669"/>
    <property type="project" value="UniProtKB-KW"/>
</dbReference>
<dbReference type="InterPro" id="IPR044068">
    <property type="entry name" value="CB"/>
</dbReference>
<organism evidence="7 8">
    <name type="scientific">Pseudothauera rhizosphaerae</name>
    <dbReference type="NCBI Taxonomy" id="2565932"/>
    <lineage>
        <taxon>Bacteria</taxon>
        <taxon>Pseudomonadati</taxon>
        <taxon>Pseudomonadota</taxon>
        <taxon>Betaproteobacteria</taxon>
        <taxon>Rhodocyclales</taxon>
        <taxon>Zoogloeaceae</taxon>
        <taxon>Pseudothauera</taxon>
    </lineage>
</organism>
<evidence type="ECO:0000259" key="6">
    <source>
        <dbReference type="PROSITE" id="PS51900"/>
    </source>
</evidence>
<evidence type="ECO:0000256" key="2">
    <source>
        <dbReference type="ARBA" id="ARBA00023125"/>
    </source>
</evidence>
<evidence type="ECO:0000259" key="5">
    <source>
        <dbReference type="PROSITE" id="PS51898"/>
    </source>
</evidence>
<dbReference type="Proteomes" id="UP000307956">
    <property type="component" value="Unassembled WGS sequence"/>
</dbReference>
<gene>
    <name evidence="7" type="ORF">E6O51_07370</name>
</gene>
<feature type="domain" description="Tyr recombinase" evidence="5">
    <location>
        <begin position="110"/>
        <end position="181"/>
    </location>
</feature>
<keyword evidence="2 4" id="KW-0238">DNA-binding</keyword>
<accession>A0A4V3WB53</accession>
<dbReference type="GO" id="GO:0003677">
    <property type="term" value="F:DNA binding"/>
    <property type="evidence" value="ECO:0007669"/>
    <property type="project" value="UniProtKB-UniRule"/>
</dbReference>